<evidence type="ECO:0000313" key="2">
    <source>
        <dbReference type="EMBL" id="TVZ70018.1"/>
    </source>
</evidence>
<keyword evidence="1" id="KW-0812">Transmembrane</keyword>
<sequence length="72" mass="7246">MRELSKTEMTEVSGAGLLGNVADVLGSITNSAVHSVASAVSVWTSGIGYALGATVGIGMGFLDSIANIFKSK</sequence>
<proteinExistence type="predicted"/>
<name>A0A542BV44_SERFO</name>
<evidence type="ECO:0000256" key="1">
    <source>
        <dbReference type="SAM" id="Phobius"/>
    </source>
</evidence>
<dbReference type="AlphaFoldDB" id="A0A542BV44"/>
<keyword evidence="1" id="KW-1133">Transmembrane helix</keyword>
<reference evidence="2" key="2">
    <citation type="submission" date="2019-08" db="EMBL/GenBank/DDBJ databases">
        <title>Investigation of anaerobic lignin degradation for improved lignocellulosic biofuels.</title>
        <authorList>
            <person name="Deangelis K.PhD."/>
        </authorList>
    </citation>
    <scope>NUCLEOTIDE SEQUENCE [LARGE SCALE GENOMIC DNA]</scope>
    <source>
        <strain evidence="2">128R</strain>
    </source>
</reference>
<keyword evidence="1" id="KW-0472">Membrane</keyword>
<reference evidence="2" key="1">
    <citation type="submission" date="2019-06" db="EMBL/GenBank/DDBJ databases">
        <authorList>
            <person name="Deangelis K."/>
            <person name="Huntemann M."/>
            <person name="Clum A."/>
            <person name="Pillay M."/>
            <person name="Palaniappan K."/>
            <person name="Varghese N."/>
            <person name="Mikhailova N."/>
            <person name="Stamatis D."/>
            <person name="Reddy T."/>
            <person name="Daum C."/>
            <person name="Shapiro N."/>
            <person name="Ivanova N."/>
            <person name="Kyrpides N."/>
            <person name="Woyke T."/>
        </authorList>
    </citation>
    <scope>NUCLEOTIDE SEQUENCE [LARGE SCALE GENOMIC DNA]</scope>
    <source>
        <strain evidence="2">128R</strain>
    </source>
</reference>
<dbReference type="EMBL" id="VISQ01000001">
    <property type="protein sequence ID" value="TVZ70018.1"/>
    <property type="molecule type" value="Genomic_DNA"/>
</dbReference>
<organism evidence="2">
    <name type="scientific">Serratia fonticola</name>
    <dbReference type="NCBI Taxonomy" id="47917"/>
    <lineage>
        <taxon>Bacteria</taxon>
        <taxon>Pseudomonadati</taxon>
        <taxon>Pseudomonadota</taxon>
        <taxon>Gammaproteobacteria</taxon>
        <taxon>Enterobacterales</taxon>
        <taxon>Yersiniaceae</taxon>
        <taxon>Serratia</taxon>
    </lineage>
</organism>
<feature type="transmembrane region" description="Helical" evidence="1">
    <location>
        <begin position="47"/>
        <end position="69"/>
    </location>
</feature>
<comment type="caution">
    <text evidence="2">The sequence shown here is derived from an EMBL/GenBank/DDBJ whole genome shotgun (WGS) entry which is preliminary data.</text>
</comment>
<accession>A0A542BV44</accession>
<protein>
    <submittedName>
        <fullName evidence="2">Uncharacterized protein</fullName>
    </submittedName>
</protein>
<gene>
    <name evidence="2" type="ORF">FHU10_2564</name>
</gene>